<name>A0ABR2K3P5_9EUKA</name>
<gene>
    <name evidence="2" type="ORF">M9Y10_041121</name>
</gene>
<keyword evidence="3" id="KW-1185">Reference proteome</keyword>
<dbReference type="Proteomes" id="UP001470230">
    <property type="component" value="Unassembled WGS sequence"/>
</dbReference>
<keyword evidence="1" id="KW-0472">Membrane</keyword>
<evidence type="ECO:0000256" key="1">
    <source>
        <dbReference type="SAM" id="Phobius"/>
    </source>
</evidence>
<sequence length="128" mass="15070">MLPYALPFALTISILLVILYILLKRCFQSNAPKKYTESMRFSYPSRIRQRDYQPLTSNPRIIYVQRKTTYRNYFSDSDFQDDDVDFARRSPSPPIFTSNIENQKGGFDYTVINEESAKREQSPVLPRI</sequence>
<comment type="caution">
    <text evidence="2">The sequence shown here is derived from an EMBL/GenBank/DDBJ whole genome shotgun (WGS) entry which is preliminary data.</text>
</comment>
<organism evidence="2 3">
    <name type="scientific">Tritrichomonas musculus</name>
    <dbReference type="NCBI Taxonomy" id="1915356"/>
    <lineage>
        <taxon>Eukaryota</taxon>
        <taxon>Metamonada</taxon>
        <taxon>Parabasalia</taxon>
        <taxon>Tritrichomonadida</taxon>
        <taxon>Tritrichomonadidae</taxon>
        <taxon>Tritrichomonas</taxon>
    </lineage>
</organism>
<keyword evidence="1" id="KW-0812">Transmembrane</keyword>
<feature type="transmembrane region" description="Helical" evidence="1">
    <location>
        <begin position="6"/>
        <end position="23"/>
    </location>
</feature>
<dbReference type="EMBL" id="JAPFFF010000007">
    <property type="protein sequence ID" value="KAK8885669.1"/>
    <property type="molecule type" value="Genomic_DNA"/>
</dbReference>
<protein>
    <submittedName>
        <fullName evidence="2">Uncharacterized protein</fullName>
    </submittedName>
</protein>
<accession>A0ABR2K3P5</accession>
<evidence type="ECO:0000313" key="3">
    <source>
        <dbReference type="Proteomes" id="UP001470230"/>
    </source>
</evidence>
<keyword evidence="1" id="KW-1133">Transmembrane helix</keyword>
<proteinExistence type="predicted"/>
<reference evidence="2 3" key="1">
    <citation type="submission" date="2024-04" db="EMBL/GenBank/DDBJ databases">
        <title>Tritrichomonas musculus Genome.</title>
        <authorList>
            <person name="Alves-Ferreira E."/>
            <person name="Grigg M."/>
            <person name="Lorenzi H."/>
            <person name="Galac M."/>
        </authorList>
    </citation>
    <scope>NUCLEOTIDE SEQUENCE [LARGE SCALE GENOMIC DNA]</scope>
    <source>
        <strain evidence="2 3">EAF2021</strain>
    </source>
</reference>
<evidence type="ECO:0000313" key="2">
    <source>
        <dbReference type="EMBL" id="KAK8885669.1"/>
    </source>
</evidence>